<dbReference type="PANTHER" id="PTHR43364:SF6">
    <property type="entry name" value="OXIDOREDUCTASE-RELATED"/>
    <property type="match status" value="1"/>
</dbReference>
<dbReference type="InterPro" id="IPR020471">
    <property type="entry name" value="AKR"/>
</dbReference>
<evidence type="ECO:0000259" key="1">
    <source>
        <dbReference type="Pfam" id="PF00248"/>
    </source>
</evidence>
<dbReference type="STRING" id="483219.LILAB_14565"/>
<proteinExistence type="predicted"/>
<dbReference type="eggNOG" id="COG0667">
    <property type="taxonomic scope" value="Bacteria"/>
</dbReference>
<dbReference type="GO" id="GO:0005829">
    <property type="term" value="C:cytosol"/>
    <property type="evidence" value="ECO:0007669"/>
    <property type="project" value="TreeGrafter"/>
</dbReference>
<dbReference type="Proteomes" id="UP000000488">
    <property type="component" value="Chromosome"/>
</dbReference>
<protein>
    <submittedName>
        <fullName evidence="2">Aldo/keto reductase</fullName>
    </submittedName>
</protein>
<dbReference type="HOGENOM" id="CLU_023205_2_0_7"/>
<dbReference type="AlphaFoldDB" id="F8CEE8"/>
<organism evidence="2 3">
    <name type="scientific">Myxococcus fulvus (strain ATCC BAA-855 / HW-1)</name>
    <dbReference type="NCBI Taxonomy" id="483219"/>
    <lineage>
        <taxon>Bacteria</taxon>
        <taxon>Pseudomonadati</taxon>
        <taxon>Myxococcota</taxon>
        <taxon>Myxococcia</taxon>
        <taxon>Myxococcales</taxon>
        <taxon>Cystobacterineae</taxon>
        <taxon>Myxococcaceae</taxon>
        <taxon>Myxococcus</taxon>
    </lineage>
</organism>
<dbReference type="PRINTS" id="PR00069">
    <property type="entry name" value="ALDKETRDTASE"/>
</dbReference>
<dbReference type="Pfam" id="PF00248">
    <property type="entry name" value="Aldo_ket_red"/>
    <property type="match status" value="1"/>
</dbReference>
<dbReference type="GO" id="GO:0016491">
    <property type="term" value="F:oxidoreductase activity"/>
    <property type="evidence" value="ECO:0007669"/>
    <property type="project" value="InterPro"/>
</dbReference>
<dbReference type="InterPro" id="IPR023210">
    <property type="entry name" value="NADP_OxRdtase_dom"/>
</dbReference>
<dbReference type="KEGG" id="mfu:LILAB_14565"/>
<name>F8CEE8_MYXFH</name>
<reference evidence="2 3" key="1">
    <citation type="journal article" date="2011" name="J. Bacteriol.">
        <title>Genome sequence of the halotolerant marine bacterium Myxococcus fulvus HW-1.</title>
        <authorList>
            <person name="Li Z.F."/>
            <person name="Li X."/>
            <person name="Liu H."/>
            <person name="Liu X."/>
            <person name="Han K."/>
            <person name="Wu Z.H."/>
            <person name="Hu W."/>
            <person name="Li F.F."/>
            <person name="Li Y.Z."/>
        </authorList>
    </citation>
    <scope>NUCLEOTIDE SEQUENCE [LARGE SCALE GENOMIC DNA]</scope>
    <source>
        <strain evidence="3">ATCC BAA-855 / HW-1</strain>
    </source>
</reference>
<gene>
    <name evidence="2" type="ordered locus">LILAB_14565</name>
</gene>
<evidence type="ECO:0000313" key="3">
    <source>
        <dbReference type="Proteomes" id="UP000000488"/>
    </source>
</evidence>
<dbReference type="EMBL" id="CP002830">
    <property type="protein sequence ID" value="AEI64818.1"/>
    <property type="molecule type" value="Genomic_DNA"/>
</dbReference>
<dbReference type="Gene3D" id="3.20.20.100">
    <property type="entry name" value="NADP-dependent oxidoreductase domain"/>
    <property type="match status" value="1"/>
</dbReference>
<dbReference type="InterPro" id="IPR036812">
    <property type="entry name" value="NAD(P)_OxRdtase_dom_sf"/>
</dbReference>
<accession>F8CEE8</accession>
<dbReference type="InterPro" id="IPR050523">
    <property type="entry name" value="AKR_Detox_Biosynth"/>
</dbReference>
<feature type="domain" description="NADP-dependent oxidoreductase" evidence="1">
    <location>
        <begin position="9"/>
        <end position="302"/>
    </location>
</feature>
<dbReference type="PANTHER" id="PTHR43364">
    <property type="entry name" value="NADH-SPECIFIC METHYLGLYOXAL REDUCTASE-RELATED"/>
    <property type="match status" value="1"/>
</dbReference>
<evidence type="ECO:0000313" key="2">
    <source>
        <dbReference type="EMBL" id="AEI64818.1"/>
    </source>
</evidence>
<dbReference type="CDD" id="cd19081">
    <property type="entry name" value="AKR_AKR9C1"/>
    <property type="match status" value="1"/>
</dbReference>
<sequence>MSLSFGPFILGGNVFGWTVGRDDAFRILDAFVDRGGTALDTADVYSDWAPGATGGDSEKIIGEWLASRGNRSKVVLATKVAKWKAQPGLSAANIRAAIEGSLKRLQTDYVDLYYAHEDDAKVEQSEYLTAFDALVKEGKVRALGASNFTPERLASALAFSRGNGLRAFEVSQDHWNLVARGLERTLVPLLEKEGLKELPYWSLASGFLTGKYRPGEKVESSRAGSAERYLAEPRNVALLGALDEVARAHRVSVTAVSLAWLRAQRVVGAPIASARTEVQLGALFESATLTLSPDELGKLSAITAP</sequence>
<dbReference type="SUPFAM" id="SSF51430">
    <property type="entry name" value="NAD(P)-linked oxidoreductase"/>
    <property type="match status" value="1"/>
</dbReference>